<dbReference type="Proteomes" id="UP000018144">
    <property type="component" value="Unassembled WGS sequence"/>
</dbReference>
<keyword evidence="1" id="KW-1133">Transmembrane helix</keyword>
<proteinExistence type="predicted"/>
<reference evidence="2 3" key="1">
    <citation type="journal article" date="2013" name="PLoS Genet.">
        <title>The genome and development-dependent transcriptomes of Pyronema confluens: a window into fungal evolution.</title>
        <authorList>
            <person name="Traeger S."/>
            <person name="Altegoer F."/>
            <person name="Freitag M."/>
            <person name="Gabaldon T."/>
            <person name="Kempken F."/>
            <person name="Kumar A."/>
            <person name="Marcet-Houben M."/>
            <person name="Poggeler S."/>
            <person name="Stajich J.E."/>
            <person name="Nowrousian M."/>
        </authorList>
    </citation>
    <scope>NUCLEOTIDE SEQUENCE [LARGE SCALE GENOMIC DNA]</scope>
    <source>
        <strain evidence="3">CBS 100304</strain>
        <tissue evidence="2">Vegetative mycelium</tissue>
    </source>
</reference>
<sequence length="61" mass="6701">MQVFIDTIVILAVRFFGAGFVFTLPIISLLLITDTGMTVWILRGDPQPIDVLIKNALRGVA</sequence>
<dbReference type="EMBL" id="HF936139">
    <property type="protein sequence ID" value="CCX33624.1"/>
    <property type="molecule type" value="Genomic_DNA"/>
</dbReference>
<evidence type="ECO:0000313" key="2">
    <source>
        <dbReference type="EMBL" id="CCX33624.1"/>
    </source>
</evidence>
<evidence type="ECO:0000313" key="3">
    <source>
        <dbReference type="Proteomes" id="UP000018144"/>
    </source>
</evidence>
<protein>
    <submittedName>
        <fullName evidence="2">Uncharacterized protein</fullName>
    </submittedName>
</protein>
<accession>U4LN93</accession>
<feature type="transmembrane region" description="Helical" evidence="1">
    <location>
        <begin position="12"/>
        <end position="33"/>
    </location>
</feature>
<organism evidence="2 3">
    <name type="scientific">Pyronema omphalodes (strain CBS 100304)</name>
    <name type="common">Pyronema confluens</name>
    <dbReference type="NCBI Taxonomy" id="1076935"/>
    <lineage>
        <taxon>Eukaryota</taxon>
        <taxon>Fungi</taxon>
        <taxon>Dikarya</taxon>
        <taxon>Ascomycota</taxon>
        <taxon>Pezizomycotina</taxon>
        <taxon>Pezizomycetes</taxon>
        <taxon>Pezizales</taxon>
        <taxon>Pyronemataceae</taxon>
        <taxon>Pyronema</taxon>
    </lineage>
</organism>
<keyword evidence="3" id="KW-1185">Reference proteome</keyword>
<keyword evidence="1" id="KW-0812">Transmembrane</keyword>
<name>U4LN93_PYROM</name>
<keyword evidence="1" id="KW-0472">Membrane</keyword>
<dbReference type="OrthoDB" id="10288033at2759"/>
<evidence type="ECO:0000256" key="1">
    <source>
        <dbReference type="SAM" id="Phobius"/>
    </source>
</evidence>
<dbReference type="AlphaFoldDB" id="U4LN93"/>
<gene>
    <name evidence="2" type="ORF">PCON_01495</name>
</gene>